<dbReference type="InterPro" id="IPR004360">
    <property type="entry name" value="Glyas_Fos-R_dOase_dom"/>
</dbReference>
<gene>
    <name evidence="3" type="ORF">GR212_31300</name>
</gene>
<dbReference type="InterPro" id="IPR051785">
    <property type="entry name" value="MMCE/EMCE_epimerase"/>
</dbReference>
<dbReference type="Gene3D" id="3.10.180.10">
    <property type="entry name" value="2,3-Dihydroxybiphenyl 1,2-Dioxygenase, domain 1"/>
    <property type="match status" value="1"/>
</dbReference>
<feature type="domain" description="VOC" evidence="2">
    <location>
        <begin position="7"/>
        <end position="154"/>
    </location>
</feature>
<dbReference type="AlphaFoldDB" id="A0A6L9UFE1"/>
<sequence>MTKQLFTMNHIGINVPDVDLAVSWYRDVLGCFVLAEPAEASDDGSHLGAIVKDIFGDAFGKVRIAHLTTACGVGIEMFQFMEPKTYVPENTFDFSRSGIFHICLTTADIDATAKLITQNGGNVLSKKWQLYPEQNMRLVYCMDPWGTIIEFFEAPYAQFCANRAVRPSA</sequence>
<keyword evidence="1" id="KW-0479">Metal-binding</keyword>
<name>A0A6L9UFE1_9HYPH</name>
<dbReference type="Pfam" id="PF00903">
    <property type="entry name" value="Glyoxalase"/>
    <property type="match status" value="1"/>
</dbReference>
<dbReference type="GO" id="GO:0004493">
    <property type="term" value="F:methylmalonyl-CoA epimerase activity"/>
    <property type="evidence" value="ECO:0007669"/>
    <property type="project" value="TreeGrafter"/>
</dbReference>
<dbReference type="InterPro" id="IPR037523">
    <property type="entry name" value="VOC_core"/>
</dbReference>
<dbReference type="Proteomes" id="UP000483035">
    <property type="component" value="Unassembled WGS sequence"/>
</dbReference>
<evidence type="ECO:0000313" key="3">
    <source>
        <dbReference type="EMBL" id="NEI74049.1"/>
    </source>
</evidence>
<protein>
    <submittedName>
        <fullName evidence="3">Glyoxalase</fullName>
    </submittedName>
</protein>
<comment type="caution">
    <text evidence="3">The sequence shown here is derived from an EMBL/GenBank/DDBJ whole genome shotgun (WGS) entry which is preliminary data.</text>
</comment>
<dbReference type="PANTHER" id="PTHR43048:SF6">
    <property type="entry name" value="BLR8189 PROTEIN"/>
    <property type="match status" value="1"/>
</dbReference>
<evidence type="ECO:0000259" key="2">
    <source>
        <dbReference type="PROSITE" id="PS51819"/>
    </source>
</evidence>
<reference evidence="3 4" key="1">
    <citation type="submission" date="2019-12" db="EMBL/GenBank/DDBJ databases">
        <title>Rhizobium genotypes associated with high levels of biological nitrogen fixation by grain legumes in a temperate-maritime cropping system.</title>
        <authorList>
            <person name="Maluk M."/>
            <person name="Francesc Ferrando Molina F."/>
            <person name="Lopez Del Egido L."/>
            <person name="Lafos M."/>
            <person name="Langarica-Fuentes A."/>
            <person name="Gebre Yohannes G."/>
            <person name="Young M.W."/>
            <person name="Martin P."/>
            <person name="Gantlett R."/>
            <person name="Kenicer G."/>
            <person name="Hawes C."/>
            <person name="Begg G.S."/>
            <person name="Quilliam R.S."/>
            <person name="Squire G.R."/>
            <person name="Poole P.S."/>
            <person name="Young P.W."/>
            <person name="Iannetta P.M."/>
            <person name="James E.K."/>
        </authorList>
    </citation>
    <scope>NUCLEOTIDE SEQUENCE [LARGE SCALE GENOMIC DNA]</scope>
    <source>
        <strain evidence="3 4">JHI1118</strain>
    </source>
</reference>
<evidence type="ECO:0000256" key="1">
    <source>
        <dbReference type="ARBA" id="ARBA00022723"/>
    </source>
</evidence>
<dbReference type="PANTHER" id="PTHR43048">
    <property type="entry name" value="METHYLMALONYL-COA EPIMERASE"/>
    <property type="match status" value="1"/>
</dbReference>
<dbReference type="PROSITE" id="PS51819">
    <property type="entry name" value="VOC"/>
    <property type="match status" value="1"/>
</dbReference>
<dbReference type="GO" id="GO:0046872">
    <property type="term" value="F:metal ion binding"/>
    <property type="evidence" value="ECO:0007669"/>
    <property type="project" value="UniProtKB-KW"/>
</dbReference>
<accession>A0A6L9UFE1</accession>
<proteinExistence type="predicted"/>
<organism evidence="3 4">
    <name type="scientific">Rhizobium lusitanum</name>
    <dbReference type="NCBI Taxonomy" id="293958"/>
    <lineage>
        <taxon>Bacteria</taxon>
        <taxon>Pseudomonadati</taxon>
        <taxon>Pseudomonadota</taxon>
        <taxon>Alphaproteobacteria</taxon>
        <taxon>Hyphomicrobiales</taxon>
        <taxon>Rhizobiaceae</taxon>
        <taxon>Rhizobium/Agrobacterium group</taxon>
        <taxon>Rhizobium</taxon>
    </lineage>
</organism>
<evidence type="ECO:0000313" key="4">
    <source>
        <dbReference type="Proteomes" id="UP000483035"/>
    </source>
</evidence>
<dbReference type="EMBL" id="WUEY01000024">
    <property type="protein sequence ID" value="NEI74049.1"/>
    <property type="molecule type" value="Genomic_DNA"/>
</dbReference>
<dbReference type="RefSeq" id="WP_163992914.1">
    <property type="nucleotide sequence ID" value="NZ_WUEY01000024.1"/>
</dbReference>
<dbReference type="SUPFAM" id="SSF54593">
    <property type="entry name" value="Glyoxalase/Bleomycin resistance protein/Dihydroxybiphenyl dioxygenase"/>
    <property type="match status" value="1"/>
</dbReference>
<dbReference type="GO" id="GO:0046491">
    <property type="term" value="P:L-methylmalonyl-CoA metabolic process"/>
    <property type="evidence" value="ECO:0007669"/>
    <property type="project" value="TreeGrafter"/>
</dbReference>
<dbReference type="InterPro" id="IPR029068">
    <property type="entry name" value="Glyas_Bleomycin-R_OHBP_Dase"/>
</dbReference>